<dbReference type="Pfam" id="PF00328">
    <property type="entry name" value="His_Phos_2"/>
    <property type="match status" value="1"/>
</dbReference>
<gene>
    <name evidence="2" type="ORF">M408DRAFT_77931</name>
</gene>
<dbReference type="Gene3D" id="3.40.50.1240">
    <property type="entry name" value="Phosphoglycerate mutase-like"/>
    <property type="match status" value="1"/>
</dbReference>
<dbReference type="AlphaFoldDB" id="A0A0C3AEX0"/>
<keyword evidence="3" id="KW-1185">Reference proteome</keyword>
<keyword evidence="1" id="KW-0378">Hydrolase</keyword>
<sequence>MKPKAKGSTKPLALGFLGGVGAVLLFQLVAGTSSQSPTSSHLSPFLRRHFLYARDAPAVPEGSFPADIGSTLAHEYPPSSPTNADAGLFPTQVGFAGGTITGAEAFVVATAVAYPTGAGVAGLVDPGVASGGDGTPSWIDPNGGESPSRFSIFQSWSNLSPAYSVPKGAFGVQSTPEVPAGCTLKGVHILHRHGSRYPGDASGYASPAALAAKFHNATATIKGHGALSFINSWTYKLGTAMLNHFGRQQMFDLGVSMRMKYGQLLEGFTDTLPVLRTESQDRMLASSVNFAFGFFGWPLEGKFLQEVTIEATGYNNTLAPYTTCPNSNVATRGYRGATFMQKWIAVYLKDARTRIQALLTGYTLTLEDVFSMQTMCAYETTALGYSAFCPLFTQAEWEGFEYAWDIQFWYNSGFGSPVARVQGAGYVLELLSRLTHTPISSTSNPLSSGHLFSVNTTLTGNPTTFPLNNTIYSDATHEVVLMNIYTALNLSVLAQDGQPSLTRMKRGRKWVTSRFAPFGSNMQVQVLTCDAKDQLRIIVNDAPVALSGISGCPSSSRDGLCPVEAFVAAQRTLLDGTDWDWACLGNWTVPDGWTTVTGDPPARSSQA</sequence>
<name>A0A0C3AEX0_SERVB</name>
<dbReference type="CDD" id="cd07061">
    <property type="entry name" value="HP_HAP_like"/>
    <property type="match status" value="1"/>
</dbReference>
<dbReference type="OrthoDB" id="6509975at2759"/>
<dbReference type="EMBL" id="KN824341">
    <property type="protein sequence ID" value="KIM23185.1"/>
    <property type="molecule type" value="Genomic_DNA"/>
</dbReference>
<dbReference type="PROSITE" id="PS00616">
    <property type="entry name" value="HIS_ACID_PHOSPHAT_1"/>
    <property type="match status" value="1"/>
</dbReference>
<reference evidence="2 3" key="1">
    <citation type="submission" date="2014-04" db="EMBL/GenBank/DDBJ databases">
        <authorList>
            <consortium name="DOE Joint Genome Institute"/>
            <person name="Kuo A."/>
            <person name="Zuccaro A."/>
            <person name="Kohler A."/>
            <person name="Nagy L.G."/>
            <person name="Floudas D."/>
            <person name="Copeland A."/>
            <person name="Barry K.W."/>
            <person name="Cichocki N."/>
            <person name="Veneault-Fourrey C."/>
            <person name="LaButti K."/>
            <person name="Lindquist E.A."/>
            <person name="Lipzen A."/>
            <person name="Lundell T."/>
            <person name="Morin E."/>
            <person name="Murat C."/>
            <person name="Sun H."/>
            <person name="Tunlid A."/>
            <person name="Henrissat B."/>
            <person name="Grigoriev I.V."/>
            <person name="Hibbett D.S."/>
            <person name="Martin F."/>
            <person name="Nordberg H.P."/>
            <person name="Cantor M.N."/>
            <person name="Hua S.X."/>
        </authorList>
    </citation>
    <scope>NUCLEOTIDE SEQUENCE [LARGE SCALE GENOMIC DNA]</scope>
    <source>
        <strain evidence="2 3">MAFF 305830</strain>
    </source>
</reference>
<dbReference type="SUPFAM" id="SSF53254">
    <property type="entry name" value="Phosphoglycerate mutase-like"/>
    <property type="match status" value="1"/>
</dbReference>
<dbReference type="InterPro" id="IPR033379">
    <property type="entry name" value="Acid_Pase_AS"/>
</dbReference>
<evidence type="ECO:0008006" key="4">
    <source>
        <dbReference type="Google" id="ProtNLM"/>
    </source>
</evidence>
<evidence type="ECO:0000256" key="1">
    <source>
        <dbReference type="ARBA" id="ARBA00022801"/>
    </source>
</evidence>
<dbReference type="Proteomes" id="UP000054097">
    <property type="component" value="Unassembled WGS sequence"/>
</dbReference>
<dbReference type="InterPro" id="IPR000560">
    <property type="entry name" value="His_Pase_clade-2"/>
</dbReference>
<evidence type="ECO:0000313" key="3">
    <source>
        <dbReference type="Proteomes" id="UP000054097"/>
    </source>
</evidence>
<dbReference type="GO" id="GO:0003993">
    <property type="term" value="F:acid phosphatase activity"/>
    <property type="evidence" value="ECO:0007669"/>
    <property type="project" value="TreeGrafter"/>
</dbReference>
<dbReference type="PANTHER" id="PTHR20963:SF42">
    <property type="entry name" value="PHOSPHOGLYCERATE MUTASE-LIKE PROTEIN"/>
    <property type="match status" value="1"/>
</dbReference>
<dbReference type="STRING" id="933852.A0A0C3AEX0"/>
<proteinExistence type="predicted"/>
<dbReference type="PANTHER" id="PTHR20963">
    <property type="entry name" value="MULTIPLE INOSITOL POLYPHOSPHATE PHOSPHATASE-RELATED"/>
    <property type="match status" value="1"/>
</dbReference>
<dbReference type="InterPro" id="IPR029033">
    <property type="entry name" value="His_PPase_superfam"/>
</dbReference>
<dbReference type="HOGENOM" id="CLU_020880_2_2_1"/>
<reference evidence="3" key="2">
    <citation type="submission" date="2015-01" db="EMBL/GenBank/DDBJ databases">
        <title>Evolutionary Origins and Diversification of the Mycorrhizal Mutualists.</title>
        <authorList>
            <consortium name="DOE Joint Genome Institute"/>
            <consortium name="Mycorrhizal Genomics Consortium"/>
            <person name="Kohler A."/>
            <person name="Kuo A."/>
            <person name="Nagy L.G."/>
            <person name="Floudas D."/>
            <person name="Copeland A."/>
            <person name="Barry K.W."/>
            <person name="Cichocki N."/>
            <person name="Veneault-Fourrey C."/>
            <person name="LaButti K."/>
            <person name="Lindquist E.A."/>
            <person name="Lipzen A."/>
            <person name="Lundell T."/>
            <person name="Morin E."/>
            <person name="Murat C."/>
            <person name="Riley R."/>
            <person name="Ohm R."/>
            <person name="Sun H."/>
            <person name="Tunlid A."/>
            <person name="Henrissat B."/>
            <person name="Grigoriev I.V."/>
            <person name="Hibbett D.S."/>
            <person name="Martin F."/>
        </authorList>
    </citation>
    <scope>NUCLEOTIDE SEQUENCE [LARGE SCALE GENOMIC DNA]</scope>
    <source>
        <strain evidence="3">MAFF 305830</strain>
    </source>
</reference>
<evidence type="ECO:0000313" key="2">
    <source>
        <dbReference type="EMBL" id="KIM23185.1"/>
    </source>
</evidence>
<organism evidence="2 3">
    <name type="scientific">Serendipita vermifera MAFF 305830</name>
    <dbReference type="NCBI Taxonomy" id="933852"/>
    <lineage>
        <taxon>Eukaryota</taxon>
        <taxon>Fungi</taxon>
        <taxon>Dikarya</taxon>
        <taxon>Basidiomycota</taxon>
        <taxon>Agaricomycotina</taxon>
        <taxon>Agaricomycetes</taxon>
        <taxon>Sebacinales</taxon>
        <taxon>Serendipitaceae</taxon>
        <taxon>Serendipita</taxon>
    </lineage>
</organism>
<protein>
    <recommendedName>
        <fullName evidence="4">3-phytase</fullName>
    </recommendedName>
</protein>
<accession>A0A0C3AEX0</accession>